<keyword evidence="1 3" id="KW-0996">Nickel insertion</keyword>
<dbReference type="GO" id="GO:0005737">
    <property type="term" value="C:cytoplasm"/>
    <property type="evidence" value="ECO:0007669"/>
    <property type="project" value="UniProtKB-SubCell"/>
</dbReference>
<keyword evidence="4" id="KW-0732">Signal</keyword>
<dbReference type="InterPro" id="IPR002639">
    <property type="entry name" value="UreF"/>
</dbReference>
<dbReference type="AlphaFoldDB" id="A0A9E8HNK0"/>
<dbReference type="HAMAP" id="MF_01385">
    <property type="entry name" value="UreF"/>
    <property type="match status" value="1"/>
</dbReference>
<dbReference type="PIRSF" id="PIRSF009467">
    <property type="entry name" value="Ureas_acces_UreF"/>
    <property type="match status" value="1"/>
</dbReference>
<evidence type="ECO:0000313" key="6">
    <source>
        <dbReference type="Proteomes" id="UP001164472"/>
    </source>
</evidence>
<comment type="subunit">
    <text evidence="3">UreD, UreF and UreG form a complex that acts as a GTP-hydrolysis-dependent molecular chaperone, activating the urease apoprotein by helping to assemble the nickel containing metallocenter of UreC. The UreE protein probably delivers the nickel.</text>
</comment>
<feature type="signal peptide" evidence="4">
    <location>
        <begin position="1"/>
        <end position="23"/>
    </location>
</feature>
<comment type="function">
    <text evidence="3">Required for maturation of urease via the functional incorporation of the urease nickel metallocenter.</text>
</comment>
<keyword evidence="3" id="KW-0963">Cytoplasm</keyword>
<accession>A0A9E8HNK0</accession>
<dbReference type="RefSeq" id="WP_251812834.1">
    <property type="nucleotide sequence ID" value="NZ_CP101527.1"/>
</dbReference>
<evidence type="ECO:0000256" key="2">
    <source>
        <dbReference type="ARBA" id="ARBA00023186"/>
    </source>
</evidence>
<organism evidence="5 6">
    <name type="scientific">Alkalimarinus sediminis</name>
    <dbReference type="NCBI Taxonomy" id="1632866"/>
    <lineage>
        <taxon>Bacteria</taxon>
        <taxon>Pseudomonadati</taxon>
        <taxon>Pseudomonadota</taxon>
        <taxon>Gammaproteobacteria</taxon>
        <taxon>Alteromonadales</taxon>
        <taxon>Alteromonadaceae</taxon>
        <taxon>Alkalimarinus</taxon>
    </lineage>
</organism>
<evidence type="ECO:0000256" key="3">
    <source>
        <dbReference type="HAMAP-Rule" id="MF_01385"/>
    </source>
</evidence>
<comment type="similarity">
    <text evidence="3">Belongs to the UreF family.</text>
</comment>
<dbReference type="Gene3D" id="1.10.4190.10">
    <property type="entry name" value="Urease accessory protein UreF"/>
    <property type="match status" value="1"/>
</dbReference>
<proteinExistence type="inferred from homology"/>
<dbReference type="InterPro" id="IPR038277">
    <property type="entry name" value="UreF_sf"/>
</dbReference>
<dbReference type="PANTHER" id="PTHR33620">
    <property type="entry name" value="UREASE ACCESSORY PROTEIN F"/>
    <property type="match status" value="1"/>
</dbReference>
<dbReference type="EMBL" id="CP101527">
    <property type="protein sequence ID" value="UZW76542.1"/>
    <property type="molecule type" value="Genomic_DNA"/>
</dbReference>
<dbReference type="Pfam" id="PF01730">
    <property type="entry name" value="UreF"/>
    <property type="match status" value="1"/>
</dbReference>
<evidence type="ECO:0000256" key="4">
    <source>
        <dbReference type="SAM" id="SignalP"/>
    </source>
</evidence>
<reference evidence="5" key="1">
    <citation type="submission" date="2022-07" db="EMBL/GenBank/DDBJ databases">
        <title>Alkalimarinus sp. nov., isolated from gut of a Alitta virens.</title>
        <authorList>
            <person name="Yang A.I."/>
            <person name="Shin N.-R."/>
        </authorList>
    </citation>
    <scope>NUCLEOTIDE SEQUENCE</scope>
    <source>
        <strain evidence="5">FA028</strain>
    </source>
</reference>
<keyword evidence="2 3" id="KW-0143">Chaperone</keyword>
<dbReference type="Proteomes" id="UP001164472">
    <property type="component" value="Chromosome"/>
</dbReference>
<comment type="subcellular location">
    <subcellularLocation>
        <location evidence="3">Cytoplasm</location>
    </subcellularLocation>
</comment>
<dbReference type="PANTHER" id="PTHR33620:SF1">
    <property type="entry name" value="UREASE ACCESSORY PROTEIN F"/>
    <property type="match status" value="1"/>
</dbReference>
<dbReference type="GO" id="GO:0016151">
    <property type="term" value="F:nickel cation binding"/>
    <property type="evidence" value="ECO:0007669"/>
    <property type="project" value="UniProtKB-UniRule"/>
</dbReference>
<name>A0A9E8HNK0_9ALTE</name>
<keyword evidence="6" id="KW-1185">Reference proteome</keyword>
<protein>
    <recommendedName>
        <fullName evidence="3">Urease accessory protein UreF</fullName>
    </recommendedName>
</protein>
<dbReference type="KEGG" id="asem:NNL22_08160"/>
<sequence>MNSKSLLSLLYLSSPALPIGAFAYSQGLEAAIEMNWVKDDKDLAQWLSGVLNNGLAQQDLPLFYRLYSAWTAGDEEAVSYWNQYFRASRESAELLLEDEQLGRSLKRLLLSLERINSKEIPSNAGFFTLYALAAVRFDISVDEAALGLCWSWLENQVTVACKTIPLGQTAAQKVMLPMMEKIDQAIEVAKQVEECNIGATLPGFAIASALHETQYSRLFRS</sequence>
<evidence type="ECO:0000313" key="5">
    <source>
        <dbReference type="EMBL" id="UZW76542.1"/>
    </source>
</evidence>
<gene>
    <name evidence="3" type="primary">ureF</name>
    <name evidence="5" type="ORF">NNL22_08160</name>
</gene>
<feature type="chain" id="PRO_5039151818" description="Urease accessory protein UreF" evidence="4">
    <location>
        <begin position="24"/>
        <end position="221"/>
    </location>
</feature>
<evidence type="ECO:0000256" key="1">
    <source>
        <dbReference type="ARBA" id="ARBA00022988"/>
    </source>
</evidence>